<evidence type="ECO:0000313" key="1">
    <source>
        <dbReference type="EMBL" id="KAB1220894.1"/>
    </source>
</evidence>
<sequence>MAVWLARSRIIFHRLSKQMGVLGVVHNNNSWKTSVHSSGSSAMSHGDKYGRPHAFMGNSASRFHLHVSNPLKLRANWIRSTSTRLMMMR</sequence>
<dbReference type="AlphaFoldDB" id="A0A6A1W6J7"/>
<dbReference type="EMBL" id="RXIC02000021">
    <property type="protein sequence ID" value="KAB1220894.1"/>
    <property type="molecule type" value="Genomic_DNA"/>
</dbReference>
<evidence type="ECO:0000313" key="2">
    <source>
        <dbReference type="Proteomes" id="UP000516437"/>
    </source>
</evidence>
<proteinExistence type="predicted"/>
<reference evidence="1 2" key="1">
    <citation type="journal article" date="2019" name="Plant Biotechnol. J.">
        <title>The red bayberry genome and genetic basis of sex determination.</title>
        <authorList>
            <person name="Jia H.M."/>
            <person name="Jia H.J."/>
            <person name="Cai Q.L."/>
            <person name="Wang Y."/>
            <person name="Zhao H.B."/>
            <person name="Yang W.F."/>
            <person name="Wang G.Y."/>
            <person name="Li Y.H."/>
            <person name="Zhan D.L."/>
            <person name="Shen Y.T."/>
            <person name="Niu Q.F."/>
            <person name="Chang L."/>
            <person name="Qiu J."/>
            <person name="Zhao L."/>
            <person name="Xie H.B."/>
            <person name="Fu W.Y."/>
            <person name="Jin J."/>
            <person name="Li X.W."/>
            <person name="Jiao Y."/>
            <person name="Zhou C.C."/>
            <person name="Tu T."/>
            <person name="Chai C.Y."/>
            <person name="Gao J.L."/>
            <person name="Fan L.J."/>
            <person name="van de Weg E."/>
            <person name="Wang J.Y."/>
            <person name="Gao Z.S."/>
        </authorList>
    </citation>
    <scope>NUCLEOTIDE SEQUENCE [LARGE SCALE GENOMIC DNA]</scope>
    <source>
        <tissue evidence="1">Leaves</tissue>
    </source>
</reference>
<accession>A0A6A1W6J7</accession>
<comment type="caution">
    <text evidence="1">The sequence shown here is derived from an EMBL/GenBank/DDBJ whole genome shotgun (WGS) entry which is preliminary data.</text>
</comment>
<organism evidence="1 2">
    <name type="scientific">Morella rubra</name>
    <name type="common">Chinese bayberry</name>
    <dbReference type="NCBI Taxonomy" id="262757"/>
    <lineage>
        <taxon>Eukaryota</taxon>
        <taxon>Viridiplantae</taxon>
        <taxon>Streptophyta</taxon>
        <taxon>Embryophyta</taxon>
        <taxon>Tracheophyta</taxon>
        <taxon>Spermatophyta</taxon>
        <taxon>Magnoliopsida</taxon>
        <taxon>eudicotyledons</taxon>
        <taxon>Gunneridae</taxon>
        <taxon>Pentapetalae</taxon>
        <taxon>rosids</taxon>
        <taxon>fabids</taxon>
        <taxon>Fagales</taxon>
        <taxon>Myricaceae</taxon>
        <taxon>Morella</taxon>
    </lineage>
</organism>
<keyword evidence="2" id="KW-1185">Reference proteome</keyword>
<protein>
    <submittedName>
        <fullName evidence="1">Uncharacterized protein</fullName>
    </submittedName>
</protein>
<dbReference type="Proteomes" id="UP000516437">
    <property type="component" value="Chromosome 3"/>
</dbReference>
<name>A0A6A1W6J7_9ROSI</name>
<gene>
    <name evidence="1" type="ORF">CJ030_MR3G022606</name>
</gene>